<dbReference type="SUPFAM" id="SSF46785">
    <property type="entry name" value="Winged helix' DNA-binding domain"/>
    <property type="match status" value="1"/>
</dbReference>
<dbReference type="InterPro" id="IPR008920">
    <property type="entry name" value="TF_FadR/GntR_C"/>
</dbReference>
<dbReference type="InterPro" id="IPR000524">
    <property type="entry name" value="Tscrpt_reg_HTH_GntR"/>
</dbReference>
<dbReference type="Proteomes" id="UP001596302">
    <property type="component" value="Unassembled WGS sequence"/>
</dbReference>
<dbReference type="Pfam" id="PF07729">
    <property type="entry name" value="FCD"/>
    <property type="match status" value="1"/>
</dbReference>
<keyword evidence="1" id="KW-0805">Transcription regulation</keyword>
<evidence type="ECO:0000256" key="3">
    <source>
        <dbReference type="ARBA" id="ARBA00023163"/>
    </source>
</evidence>
<keyword evidence="2" id="KW-0238">DNA-binding</keyword>
<protein>
    <submittedName>
        <fullName evidence="5">GntR family transcriptional regulator</fullName>
    </submittedName>
</protein>
<gene>
    <name evidence="5" type="ORF">ACFQE5_16260</name>
</gene>
<dbReference type="InterPro" id="IPR011711">
    <property type="entry name" value="GntR_C"/>
</dbReference>
<dbReference type="Pfam" id="PF00392">
    <property type="entry name" value="GntR"/>
    <property type="match status" value="1"/>
</dbReference>
<dbReference type="InterPro" id="IPR036388">
    <property type="entry name" value="WH-like_DNA-bd_sf"/>
</dbReference>
<dbReference type="Gene3D" id="1.10.10.10">
    <property type="entry name" value="Winged helix-like DNA-binding domain superfamily/Winged helix DNA-binding domain"/>
    <property type="match status" value="1"/>
</dbReference>
<accession>A0ABW1J5K7</accession>
<dbReference type="PANTHER" id="PTHR43537:SF51">
    <property type="entry name" value="HTH-TYPE TRANSCRIPTIONAL REGULATOR LGOR-RELATED"/>
    <property type="match status" value="1"/>
</dbReference>
<feature type="domain" description="HTH gntR-type" evidence="4">
    <location>
        <begin position="20"/>
        <end position="87"/>
    </location>
</feature>
<dbReference type="Gene3D" id="1.20.120.530">
    <property type="entry name" value="GntR ligand-binding domain-like"/>
    <property type="match status" value="1"/>
</dbReference>
<dbReference type="PANTHER" id="PTHR43537">
    <property type="entry name" value="TRANSCRIPTIONAL REGULATOR, GNTR FAMILY"/>
    <property type="match status" value="1"/>
</dbReference>
<organism evidence="5 6">
    <name type="scientific">Pseudonocardia hispaniensis</name>
    <dbReference type="NCBI Taxonomy" id="904933"/>
    <lineage>
        <taxon>Bacteria</taxon>
        <taxon>Bacillati</taxon>
        <taxon>Actinomycetota</taxon>
        <taxon>Actinomycetes</taxon>
        <taxon>Pseudonocardiales</taxon>
        <taxon>Pseudonocardiaceae</taxon>
        <taxon>Pseudonocardia</taxon>
    </lineage>
</organism>
<reference evidence="6" key="1">
    <citation type="journal article" date="2019" name="Int. J. Syst. Evol. Microbiol.">
        <title>The Global Catalogue of Microorganisms (GCM) 10K type strain sequencing project: providing services to taxonomists for standard genome sequencing and annotation.</title>
        <authorList>
            <consortium name="The Broad Institute Genomics Platform"/>
            <consortium name="The Broad Institute Genome Sequencing Center for Infectious Disease"/>
            <person name="Wu L."/>
            <person name="Ma J."/>
        </authorList>
    </citation>
    <scope>NUCLEOTIDE SEQUENCE [LARGE SCALE GENOMIC DNA]</scope>
    <source>
        <strain evidence="6">CCM 8391</strain>
    </source>
</reference>
<evidence type="ECO:0000256" key="1">
    <source>
        <dbReference type="ARBA" id="ARBA00023015"/>
    </source>
</evidence>
<keyword evidence="6" id="KW-1185">Reference proteome</keyword>
<dbReference type="SUPFAM" id="SSF48008">
    <property type="entry name" value="GntR ligand-binding domain-like"/>
    <property type="match status" value="1"/>
</dbReference>
<dbReference type="CDD" id="cd07377">
    <property type="entry name" value="WHTH_GntR"/>
    <property type="match status" value="1"/>
</dbReference>
<dbReference type="SMART" id="SM00345">
    <property type="entry name" value="HTH_GNTR"/>
    <property type="match status" value="1"/>
</dbReference>
<proteinExistence type="predicted"/>
<dbReference type="PRINTS" id="PR00035">
    <property type="entry name" value="HTHGNTR"/>
</dbReference>
<dbReference type="PROSITE" id="PS50949">
    <property type="entry name" value="HTH_GNTR"/>
    <property type="match status" value="1"/>
</dbReference>
<dbReference type="SMART" id="SM00895">
    <property type="entry name" value="FCD"/>
    <property type="match status" value="1"/>
</dbReference>
<sequence>MTGFVVEARVDTLAAKGQNGSAVLQVAEVIRERIKQGMLGPGHRLVETDLTGELGVSRGSVREALSRLAAEGLVTVEPYRGAMVRKMTRQDVEHLYQVREVLEGLAARLAAVRMGEPAARKRVTAMLRAMERSHPAEDRQGYLEENTRFHQLIVELGGNPLAAETLRTLSTQIYRYMVRNLLDAQSRVRSCKQHIAVANAVLAGDGPKAERLMRRHVRASGEEVLKIVDALG</sequence>
<dbReference type="EMBL" id="JBHSQW010000034">
    <property type="protein sequence ID" value="MFC5995766.1"/>
    <property type="molecule type" value="Genomic_DNA"/>
</dbReference>
<dbReference type="InterPro" id="IPR036390">
    <property type="entry name" value="WH_DNA-bd_sf"/>
</dbReference>
<keyword evidence="3" id="KW-0804">Transcription</keyword>
<comment type="caution">
    <text evidence="5">The sequence shown here is derived from an EMBL/GenBank/DDBJ whole genome shotgun (WGS) entry which is preliminary data.</text>
</comment>
<evidence type="ECO:0000313" key="5">
    <source>
        <dbReference type="EMBL" id="MFC5995766.1"/>
    </source>
</evidence>
<dbReference type="RefSeq" id="WP_379586030.1">
    <property type="nucleotide sequence ID" value="NZ_JBHSQW010000034.1"/>
</dbReference>
<evidence type="ECO:0000256" key="2">
    <source>
        <dbReference type="ARBA" id="ARBA00023125"/>
    </source>
</evidence>
<evidence type="ECO:0000313" key="6">
    <source>
        <dbReference type="Proteomes" id="UP001596302"/>
    </source>
</evidence>
<evidence type="ECO:0000259" key="4">
    <source>
        <dbReference type="PROSITE" id="PS50949"/>
    </source>
</evidence>
<name>A0ABW1J5K7_9PSEU</name>